<keyword evidence="2" id="KW-0813">Transport</keyword>
<evidence type="ECO:0000256" key="2">
    <source>
        <dbReference type="ARBA" id="ARBA00022448"/>
    </source>
</evidence>
<dbReference type="GO" id="GO:0016887">
    <property type="term" value="F:ATP hydrolysis activity"/>
    <property type="evidence" value="ECO:0007669"/>
    <property type="project" value="InterPro"/>
</dbReference>
<dbReference type="OrthoDB" id="9789994at2"/>
<dbReference type="Pfam" id="PF00005">
    <property type="entry name" value="ABC_tran"/>
    <property type="match status" value="1"/>
</dbReference>
<dbReference type="InterPro" id="IPR050153">
    <property type="entry name" value="Metal_Ion_Import_ABC"/>
</dbReference>
<dbReference type="InterPro" id="IPR003439">
    <property type="entry name" value="ABC_transporter-like_ATP-bd"/>
</dbReference>
<dbReference type="PANTHER" id="PTHR42734:SF17">
    <property type="entry name" value="METAL TRANSPORT SYSTEM ATP-BINDING PROTEIN TM_0124-RELATED"/>
    <property type="match status" value="1"/>
</dbReference>
<evidence type="ECO:0000313" key="5">
    <source>
        <dbReference type="EMBL" id="ASV29252.1"/>
    </source>
</evidence>
<dbReference type="InterPro" id="IPR027417">
    <property type="entry name" value="P-loop_NTPase"/>
</dbReference>
<reference evidence="5 6" key="1">
    <citation type="submission" date="2017-08" db="EMBL/GenBank/DDBJ databases">
        <title>The complete genome sequence of Maribacter sp. B1, isolated from deep-sea sediment.</title>
        <authorList>
            <person name="Wu Y.-H."/>
            <person name="Cheng H."/>
            <person name="Xu X.-W."/>
        </authorList>
    </citation>
    <scope>NUCLEOTIDE SEQUENCE [LARGE SCALE GENOMIC DNA]</scope>
    <source>
        <strain evidence="5 6">B1</strain>
    </source>
</reference>
<comment type="similarity">
    <text evidence="1">Belongs to the ABC transporter superfamily.</text>
</comment>
<proteinExistence type="inferred from homology"/>
<evidence type="ECO:0000256" key="1">
    <source>
        <dbReference type="ARBA" id="ARBA00005417"/>
    </source>
</evidence>
<dbReference type="SMART" id="SM00382">
    <property type="entry name" value="AAA"/>
    <property type="match status" value="1"/>
</dbReference>
<keyword evidence="6" id="KW-1185">Reference proteome</keyword>
<keyword evidence="3" id="KW-0547">Nucleotide-binding</keyword>
<dbReference type="Gene3D" id="3.40.50.300">
    <property type="entry name" value="P-loop containing nucleotide triphosphate hydrolases"/>
    <property type="match status" value="2"/>
</dbReference>
<name>A0A223V1L8_9FLAO</name>
<gene>
    <name evidence="5" type="ORF">CJ263_02880</name>
</gene>
<dbReference type="PANTHER" id="PTHR42734">
    <property type="entry name" value="METAL TRANSPORT SYSTEM ATP-BINDING PROTEIN TM_0124-RELATED"/>
    <property type="match status" value="1"/>
</dbReference>
<dbReference type="SUPFAM" id="SSF52540">
    <property type="entry name" value="P-loop containing nucleoside triphosphate hydrolases"/>
    <property type="match status" value="2"/>
</dbReference>
<evidence type="ECO:0000256" key="4">
    <source>
        <dbReference type="ARBA" id="ARBA00022840"/>
    </source>
</evidence>
<dbReference type="AlphaFoldDB" id="A0A223V1L8"/>
<dbReference type="RefSeq" id="WP_094995885.1">
    <property type="nucleotide sequence ID" value="NZ_BMJL01000001.1"/>
</dbReference>
<keyword evidence="4" id="KW-0067">ATP-binding</keyword>
<dbReference type="GO" id="GO:0005524">
    <property type="term" value="F:ATP binding"/>
    <property type="evidence" value="ECO:0007669"/>
    <property type="project" value="UniProtKB-KW"/>
</dbReference>
<evidence type="ECO:0000313" key="6">
    <source>
        <dbReference type="Proteomes" id="UP000215244"/>
    </source>
</evidence>
<evidence type="ECO:0000256" key="3">
    <source>
        <dbReference type="ARBA" id="ARBA00022741"/>
    </source>
</evidence>
<dbReference type="InterPro" id="IPR003593">
    <property type="entry name" value="AAA+_ATPase"/>
</dbReference>
<protein>
    <submittedName>
        <fullName evidence="5">ABC transporter</fullName>
    </submittedName>
</protein>
<dbReference type="KEGG" id="marb:CJ263_02880"/>
<dbReference type="Proteomes" id="UP000215244">
    <property type="component" value="Chromosome"/>
</dbReference>
<organism evidence="5 6">
    <name type="scientific">Maribacter cobaltidurans</name>
    <dbReference type="NCBI Taxonomy" id="1178778"/>
    <lineage>
        <taxon>Bacteria</taxon>
        <taxon>Pseudomonadati</taxon>
        <taxon>Bacteroidota</taxon>
        <taxon>Flavobacteriia</taxon>
        <taxon>Flavobacteriales</taxon>
        <taxon>Flavobacteriaceae</taxon>
        <taxon>Maribacter</taxon>
    </lineage>
</organism>
<dbReference type="EMBL" id="CP022957">
    <property type="protein sequence ID" value="ASV29252.1"/>
    <property type="molecule type" value="Genomic_DNA"/>
</dbReference>
<accession>A0A223V1L8</accession>
<sequence length="410" mass="46781">MEHWGIFTNNQTNKKELVKKLENNAFSNIINLDGQKGKLFSQLALQKFMEEEEKHGTKSISTEFQALKTMSSGEQKKALLFQILDQDPDYIILDNPFDNLDVTFQKELRKLLTKHADRTLFIQLASRKADMLSMIHNFAEVRDGQLDILKEIALKQDKKQIHLSGEIPSPINQISFNGNTLISFKNVNVSYGEKHILKDIDWEVKSGEFWQLIGHNGTGKTTILSMITGDNPKAFGQEIYLFGKKKGSGESVWDIKQKIGYFSPSMTDKFRGRHSLENMLISGLLDSIGLYVKPTETQKRIIKNWLLLIHLWEKRNIQFNELSLGEQRLVMTVRAMVKHPPLLILDEPTSGMDDSAARILVNLVNKIAEETQTAILFVSHRKEPGLHPKKILELTKTEKGSLGSIHTFKK</sequence>
<dbReference type="PROSITE" id="PS50893">
    <property type="entry name" value="ABC_TRANSPORTER_2"/>
    <property type="match status" value="1"/>
</dbReference>